<evidence type="ECO:0000256" key="1">
    <source>
        <dbReference type="SAM" id="Phobius"/>
    </source>
</evidence>
<protein>
    <submittedName>
        <fullName evidence="2">Uncharacterized protein</fullName>
    </submittedName>
</protein>
<keyword evidence="1" id="KW-0812">Transmembrane</keyword>
<accession>A1ZDL3</accession>
<sequence length="75" mass="8063">MLVYIIELKGSSGKNIIRIMNIVARISISIVVCLLVVGIFHAIAIVVFGATSVETAAFIGVAAFFGINELLKTRR</sequence>
<gene>
    <name evidence="2" type="ORF">M23134_05258</name>
</gene>
<evidence type="ECO:0000313" key="3">
    <source>
        <dbReference type="Proteomes" id="UP000004095"/>
    </source>
</evidence>
<keyword evidence="1" id="KW-0472">Membrane</keyword>
<keyword evidence="3" id="KW-1185">Reference proteome</keyword>
<dbReference type="EMBL" id="AAWS01000002">
    <property type="protein sequence ID" value="EAY31752.1"/>
    <property type="molecule type" value="Genomic_DNA"/>
</dbReference>
<evidence type="ECO:0000313" key="2">
    <source>
        <dbReference type="EMBL" id="EAY31752.1"/>
    </source>
</evidence>
<organism evidence="2 3">
    <name type="scientific">Microscilla marina ATCC 23134</name>
    <dbReference type="NCBI Taxonomy" id="313606"/>
    <lineage>
        <taxon>Bacteria</taxon>
        <taxon>Pseudomonadati</taxon>
        <taxon>Bacteroidota</taxon>
        <taxon>Cytophagia</taxon>
        <taxon>Cytophagales</taxon>
        <taxon>Microscillaceae</taxon>
        <taxon>Microscilla</taxon>
    </lineage>
</organism>
<dbReference type="AlphaFoldDB" id="A1ZDL3"/>
<keyword evidence="1" id="KW-1133">Transmembrane helix</keyword>
<feature type="transmembrane region" description="Helical" evidence="1">
    <location>
        <begin position="22"/>
        <end position="49"/>
    </location>
</feature>
<proteinExistence type="predicted"/>
<comment type="caution">
    <text evidence="2">The sequence shown here is derived from an EMBL/GenBank/DDBJ whole genome shotgun (WGS) entry which is preliminary data.</text>
</comment>
<feature type="transmembrane region" description="Helical" evidence="1">
    <location>
        <begin position="55"/>
        <end position="71"/>
    </location>
</feature>
<dbReference type="Proteomes" id="UP000004095">
    <property type="component" value="Unassembled WGS sequence"/>
</dbReference>
<reference evidence="2 3" key="1">
    <citation type="submission" date="2007-01" db="EMBL/GenBank/DDBJ databases">
        <authorList>
            <person name="Haygood M."/>
            <person name="Podell S."/>
            <person name="Anderson C."/>
            <person name="Hopkinson B."/>
            <person name="Roe K."/>
            <person name="Barbeau K."/>
            <person name="Gaasterland T."/>
            <person name="Ferriera S."/>
            <person name="Johnson J."/>
            <person name="Kravitz S."/>
            <person name="Beeson K."/>
            <person name="Sutton G."/>
            <person name="Rogers Y.-H."/>
            <person name="Friedman R."/>
            <person name="Frazier M."/>
            <person name="Venter J.C."/>
        </authorList>
    </citation>
    <scope>NUCLEOTIDE SEQUENCE [LARGE SCALE GENOMIC DNA]</scope>
    <source>
        <strain evidence="2 3">ATCC 23134</strain>
    </source>
</reference>
<name>A1ZDL3_MICM2</name>